<name>A0A2S9J5M8_9SPHI</name>
<comment type="caution">
    <text evidence="2">The sequence shown here is derived from an EMBL/GenBank/DDBJ whole genome shotgun (WGS) entry which is preliminary data.</text>
</comment>
<accession>A0A2S9J5M8</accession>
<dbReference type="InterPro" id="IPR036291">
    <property type="entry name" value="NAD(P)-bd_dom_sf"/>
</dbReference>
<gene>
    <name evidence="2" type="ORF">C5745_06235</name>
</gene>
<dbReference type="Pfam" id="PF16490">
    <property type="entry name" value="Oxidoreduct_C"/>
    <property type="match status" value="1"/>
</dbReference>
<organism evidence="2 3">
    <name type="scientific">Sphingobacterium haloxyli</name>
    <dbReference type="NCBI Taxonomy" id="2100533"/>
    <lineage>
        <taxon>Bacteria</taxon>
        <taxon>Pseudomonadati</taxon>
        <taxon>Bacteroidota</taxon>
        <taxon>Sphingobacteriia</taxon>
        <taxon>Sphingobacteriales</taxon>
        <taxon>Sphingobacteriaceae</taxon>
        <taxon>Sphingobacterium</taxon>
    </lineage>
</organism>
<keyword evidence="3" id="KW-1185">Reference proteome</keyword>
<dbReference type="EMBL" id="PVBQ01000004">
    <property type="protein sequence ID" value="PRD48108.1"/>
    <property type="molecule type" value="Genomic_DNA"/>
</dbReference>
<reference evidence="2 3" key="1">
    <citation type="submission" date="2018-02" db="EMBL/GenBank/DDBJ databases">
        <title>The draft genome of Sphingobacterium sp. 5JN-11.</title>
        <authorList>
            <person name="Liu L."/>
            <person name="Li L."/>
            <person name="Liang L."/>
            <person name="Zhang X."/>
            <person name="Wang T."/>
        </authorList>
    </citation>
    <scope>NUCLEOTIDE SEQUENCE [LARGE SCALE GENOMIC DNA]</scope>
    <source>
        <strain evidence="2 3">5JN-11</strain>
    </source>
</reference>
<protein>
    <submittedName>
        <fullName evidence="2">Oxidoreductase</fullName>
    </submittedName>
</protein>
<feature type="domain" description="Putative oxidoreductase C-terminal" evidence="1">
    <location>
        <begin position="218"/>
        <end position="489"/>
    </location>
</feature>
<dbReference type="SUPFAM" id="SSF51735">
    <property type="entry name" value="NAD(P)-binding Rossmann-fold domains"/>
    <property type="match status" value="1"/>
</dbReference>
<proteinExistence type="predicted"/>
<sequence length="499" mass="56107">MGMACAKRIGCCSRVTYTWYTTQFMVIKSENGVCKMRTLSYFSLLIIFLFGVGCTGENPSNQKREEKARLTVINPQHFHAALVQKHMHPAIDSVVHLFADSSTTVKGYKQLIAQYNMREDDPTHWRIIDYYGANFLEKAFDPVTGNVVILAGDNQRKIDYIQESVRRGRDVFADKPLVIDVAGYRKLNALMKNDGGKESVLVYDMMTERYDVKNQVVKSLLNNQAFSGGLVNAKDGEPAILFQSVHHFIKDVSGKPLLRPALFFDTEKQGEGLVDVTTHYIDLVQWMLSSETVIDIDQDVKLTGSQRWKTSLSNEQFQSATGLPGFPSVLQKHVVGNDYVDVFCNGKMEYTFKGIPVSIDVRWHAESLDGRGDQFYARFLGNSFTIEIKPDESGKAAVFITPNDDADGFENQLVDALDAIKGLPGITAERVANAFKIVIPEKLYLSHEDHFAKVLDGFLRYRKDGVLPAWEKSFILAKYYLTTKALEEATTIAPPFGQE</sequence>
<dbReference type="AlphaFoldDB" id="A0A2S9J5M8"/>
<dbReference type="Proteomes" id="UP000239711">
    <property type="component" value="Unassembled WGS sequence"/>
</dbReference>
<dbReference type="Gene3D" id="3.40.50.720">
    <property type="entry name" value="NAD(P)-binding Rossmann-like Domain"/>
    <property type="match status" value="1"/>
</dbReference>
<dbReference type="InterPro" id="IPR032459">
    <property type="entry name" value="Oxidoreduct_C"/>
</dbReference>
<evidence type="ECO:0000259" key="1">
    <source>
        <dbReference type="Pfam" id="PF16490"/>
    </source>
</evidence>
<evidence type="ECO:0000313" key="3">
    <source>
        <dbReference type="Proteomes" id="UP000239711"/>
    </source>
</evidence>
<evidence type="ECO:0000313" key="2">
    <source>
        <dbReference type="EMBL" id="PRD48108.1"/>
    </source>
</evidence>
<dbReference type="Gene3D" id="3.30.360.10">
    <property type="entry name" value="Dihydrodipicolinate Reductase, domain 2"/>
    <property type="match status" value="1"/>
</dbReference>